<dbReference type="SUPFAM" id="SSF53335">
    <property type="entry name" value="S-adenosyl-L-methionine-dependent methyltransferases"/>
    <property type="match status" value="1"/>
</dbReference>
<proteinExistence type="predicted"/>
<feature type="non-terminal residue" evidence="1">
    <location>
        <position position="880"/>
    </location>
</feature>
<dbReference type="Gene3D" id="3.40.50.2000">
    <property type="entry name" value="Glycogen Phosphorylase B"/>
    <property type="match status" value="1"/>
</dbReference>
<organism evidence="1">
    <name type="scientific">marine sediment metagenome</name>
    <dbReference type="NCBI Taxonomy" id="412755"/>
    <lineage>
        <taxon>unclassified sequences</taxon>
        <taxon>metagenomes</taxon>
        <taxon>ecological metagenomes</taxon>
    </lineage>
</organism>
<dbReference type="Gene3D" id="3.40.50.150">
    <property type="entry name" value="Vaccinia Virus protein VP39"/>
    <property type="match status" value="1"/>
</dbReference>
<dbReference type="EMBL" id="LAZR01011778">
    <property type="protein sequence ID" value="KKM59908.1"/>
    <property type="molecule type" value="Genomic_DNA"/>
</dbReference>
<dbReference type="GO" id="GO:0008713">
    <property type="term" value="F:ADP-heptose-lipopolysaccharide heptosyltransferase activity"/>
    <property type="evidence" value="ECO:0007669"/>
    <property type="project" value="TreeGrafter"/>
</dbReference>
<dbReference type="InterPro" id="IPR029063">
    <property type="entry name" value="SAM-dependent_MTases_sf"/>
</dbReference>
<accession>A0A0F9IRB1</accession>
<sequence length="880" mass="100185">MAQCQFCGRGGRGEKVHVKEWDSKINEHLVFTKDAGNHIHIHGPIDNKALLKEFADVLIKIGKIEIDTSAVRPVSTIDKSACQFCDDSRAVSDWGPGSNITEHLIVTKDDAEHIHVHGPVEKKELIKEFATAIYDHADIDLPQAEAIPETTLSEICPDQVVFKNRQAIGDILAMTCAIRDIKLMYPQMRVGVATTAMHLWDNNPFIEHGFRDEESILNVGPGHLTNKSNKWNLHMCNAFRLDIENKLGIPITQGEIRPDIWMTEEEYNRPPLIEGPYWVIIVGGEPGWTAKMYPADRWQWVVDKLKDRIKFVQLGMARHPYVHLENVVDYIGKTEDKNTGIRDLFNIFLHAQGSVGLVSMHMHLSAVFNNPCVVVAGAREPAWFTHYKGHQYIETTGTLPCAEHSICWRCDVTACPSQKDGMPKCVDIINPSEVMTAITRYYAGGRLEYNKKAKKDFFKGIVKEAQVHQVGEKVSDLTLPRKYGFEGWGGGAITERDWEFVKQTIENKGIKTVLEFGTGLSTFLMSELVDQVVSFDTREDWIRDILTRISALKTPFKNIRLRGWDGKAIKGEIGKFDMAFVDGPSGGANREFSTKIGSESADVVIVHDAGRPDEQKWQEKYLKDQFVHEKNGGHRCALWAKDTAPQQHLDASRPLLRLISTARGWGGCARSITTIMDYLIKANWRVEFVPFHGKYELGQGIGGEFKQCLNSKLRNVVVRDYSYITKPCDITFVYADDYIWEFNRPDLCQLFSKLNTGKKIMMVNYRQGKIGKIEWTKDWDKYMFLNSTQENSLKELLPNIQTKVLPPCVDLTEFLKVKPYDGERIKIVRHSSQGDTKFDKENFVDEVNDILIKQPDAEYHLMPGPSFLNPNDNIFKYQRN</sequence>
<evidence type="ECO:0000313" key="1">
    <source>
        <dbReference type="EMBL" id="KKM59908.1"/>
    </source>
</evidence>
<dbReference type="GO" id="GO:0005829">
    <property type="term" value="C:cytosol"/>
    <property type="evidence" value="ECO:0007669"/>
    <property type="project" value="TreeGrafter"/>
</dbReference>
<dbReference type="SUPFAM" id="SSF53756">
    <property type="entry name" value="UDP-Glycosyltransferase/glycogen phosphorylase"/>
    <property type="match status" value="1"/>
</dbReference>
<reference evidence="1" key="1">
    <citation type="journal article" date="2015" name="Nature">
        <title>Complex archaea that bridge the gap between prokaryotes and eukaryotes.</title>
        <authorList>
            <person name="Spang A."/>
            <person name="Saw J.H."/>
            <person name="Jorgensen S.L."/>
            <person name="Zaremba-Niedzwiedzka K."/>
            <person name="Martijn J."/>
            <person name="Lind A.E."/>
            <person name="van Eijk R."/>
            <person name="Schleper C."/>
            <person name="Guy L."/>
            <person name="Ettema T.J."/>
        </authorList>
    </citation>
    <scope>NUCLEOTIDE SEQUENCE</scope>
</reference>
<dbReference type="InterPro" id="IPR051199">
    <property type="entry name" value="LPS_LOS_Heptosyltrfase"/>
</dbReference>
<comment type="caution">
    <text evidence="1">The sequence shown here is derived from an EMBL/GenBank/DDBJ whole genome shotgun (WGS) entry which is preliminary data.</text>
</comment>
<gene>
    <name evidence="1" type="ORF">LCGC14_1547150</name>
</gene>
<protein>
    <submittedName>
        <fullName evidence="1">Uncharacterized protein</fullName>
    </submittedName>
</protein>
<dbReference type="PANTHER" id="PTHR30160">
    <property type="entry name" value="TETRAACYLDISACCHARIDE 4'-KINASE-RELATED"/>
    <property type="match status" value="1"/>
</dbReference>
<name>A0A0F9IRB1_9ZZZZ</name>
<dbReference type="GO" id="GO:0009244">
    <property type="term" value="P:lipopolysaccharide core region biosynthetic process"/>
    <property type="evidence" value="ECO:0007669"/>
    <property type="project" value="TreeGrafter"/>
</dbReference>
<dbReference type="AlphaFoldDB" id="A0A0F9IRB1"/>